<feature type="region of interest" description="Disordered" evidence="1">
    <location>
        <begin position="1"/>
        <end position="27"/>
    </location>
</feature>
<proteinExistence type="predicted"/>
<accession>A0A0A9I0H3</accession>
<dbReference type="EMBL" id="GBRH01159253">
    <property type="protein sequence ID" value="JAE38643.1"/>
    <property type="molecule type" value="Transcribed_RNA"/>
</dbReference>
<reference evidence="2" key="2">
    <citation type="journal article" date="2015" name="Data Brief">
        <title>Shoot transcriptome of the giant reed, Arundo donax.</title>
        <authorList>
            <person name="Barrero R.A."/>
            <person name="Guerrero F.D."/>
            <person name="Moolhuijzen P."/>
            <person name="Goolsby J.A."/>
            <person name="Tidwell J."/>
            <person name="Bellgard S.E."/>
            <person name="Bellgard M.I."/>
        </authorList>
    </citation>
    <scope>NUCLEOTIDE SEQUENCE</scope>
    <source>
        <tissue evidence="2">Shoot tissue taken approximately 20 cm above the soil surface</tissue>
    </source>
</reference>
<reference evidence="2" key="1">
    <citation type="submission" date="2014-09" db="EMBL/GenBank/DDBJ databases">
        <authorList>
            <person name="Magalhaes I.L.F."/>
            <person name="Oliveira U."/>
            <person name="Santos F.R."/>
            <person name="Vidigal T.H.D.A."/>
            <person name="Brescovit A.D."/>
            <person name="Santos A.J."/>
        </authorList>
    </citation>
    <scope>NUCLEOTIDE SEQUENCE</scope>
    <source>
        <tissue evidence="2">Shoot tissue taken approximately 20 cm above the soil surface</tissue>
    </source>
</reference>
<name>A0A0A9I0H3_ARUDO</name>
<feature type="region of interest" description="Disordered" evidence="1">
    <location>
        <begin position="32"/>
        <end position="51"/>
    </location>
</feature>
<protein>
    <submittedName>
        <fullName evidence="2">Uncharacterized protein</fullName>
    </submittedName>
</protein>
<organism evidence="2">
    <name type="scientific">Arundo donax</name>
    <name type="common">Giant reed</name>
    <name type="synonym">Donax arundinaceus</name>
    <dbReference type="NCBI Taxonomy" id="35708"/>
    <lineage>
        <taxon>Eukaryota</taxon>
        <taxon>Viridiplantae</taxon>
        <taxon>Streptophyta</taxon>
        <taxon>Embryophyta</taxon>
        <taxon>Tracheophyta</taxon>
        <taxon>Spermatophyta</taxon>
        <taxon>Magnoliopsida</taxon>
        <taxon>Liliopsida</taxon>
        <taxon>Poales</taxon>
        <taxon>Poaceae</taxon>
        <taxon>PACMAD clade</taxon>
        <taxon>Arundinoideae</taxon>
        <taxon>Arundineae</taxon>
        <taxon>Arundo</taxon>
    </lineage>
</organism>
<dbReference type="AlphaFoldDB" id="A0A0A9I0H3"/>
<sequence length="125" mass="13666">MRPRPEALPGHARLSRHARARPAPDRRVLQRLHLRRAPAAPPRGRPLLLPGDAPVPDLAQCVHGQHGNAGVLLPWSAGRRSPGARRNVRLGTWENGSQFQHAYCRILQGQRWHGACAAAEGEDGA</sequence>
<evidence type="ECO:0000313" key="2">
    <source>
        <dbReference type="EMBL" id="JAE38643.1"/>
    </source>
</evidence>
<evidence type="ECO:0000256" key="1">
    <source>
        <dbReference type="SAM" id="MobiDB-lite"/>
    </source>
</evidence>